<evidence type="ECO:0000313" key="2">
    <source>
        <dbReference type="EMBL" id="OEL12222.1"/>
    </source>
</evidence>
<name>A0A1E5UH44_9FLAO</name>
<dbReference type="PATRIC" id="fig|237258.4.peg.1364"/>
<comment type="caution">
    <text evidence="2">The sequence shown here is derived from an EMBL/GenBank/DDBJ whole genome shotgun (WGS) entry which is preliminary data.</text>
</comment>
<dbReference type="STRING" id="237258.SAMN04489756_1092"/>
<dbReference type="AlphaFoldDB" id="A0A1E5UH44"/>
<keyword evidence="3" id="KW-1185">Reference proteome</keyword>
<dbReference type="Proteomes" id="UP000095601">
    <property type="component" value="Unassembled WGS sequence"/>
</dbReference>
<sequence>MNYIRHLTGFYEKIGHENRLNPSHISLYHALFQFWNANRFRNPISISRNEMMTLSKISAKATYHKCIKELHDWGYIQYFPSFNPLKGSLVHLFSFDSNNERFNKQSAGEQLNSFDQTINQSGAEQAIVPYINNSNNSNIEKNKINNHILQSNKSENKYEERQLVINEDSTIPPNYLMVKQFFISNNCTEQHAKRFFNHYQSLGWLMGGRTRIINWQPLAENWISKLNENIFKENFQKNKSPFNNKENYEPANKNYRDPL</sequence>
<organism evidence="2 3">
    <name type="scientific">Cloacibacterium normanense</name>
    <dbReference type="NCBI Taxonomy" id="237258"/>
    <lineage>
        <taxon>Bacteria</taxon>
        <taxon>Pseudomonadati</taxon>
        <taxon>Bacteroidota</taxon>
        <taxon>Flavobacteriia</taxon>
        <taxon>Flavobacteriales</taxon>
        <taxon>Weeksellaceae</taxon>
    </lineage>
</organism>
<dbReference type="RefSeq" id="WP_069797069.1">
    <property type="nucleotide sequence ID" value="NZ_CP034157.1"/>
</dbReference>
<protein>
    <submittedName>
        <fullName evidence="2">Helix-turn-helix domain protein</fullName>
    </submittedName>
</protein>
<dbReference type="OrthoDB" id="1442826at2"/>
<dbReference type="KEGG" id="cnr:EB819_07620"/>
<feature type="region of interest" description="Disordered" evidence="1">
    <location>
        <begin position="238"/>
        <end position="259"/>
    </location>
</feature>
<reference evidence="2 3" key="1">
    <citation type="submission" date="2016-09" db="EMBL/GenBank/DDBJ databases">
        <authorList>
            <person name="Capua I."/>
            <person name="De Benedictis P."/>
            <person name="Joannis T."/>
            <person name="Lombin L.H."/>
            <person name="Cattoli G."/>
        </authorList>
    </citation>
    <scope>NUCLEOTIDE SEQUENCE [LARGE SCALE GENOMIC DNA]</scope>
    <source>
        <strain evidence="2 3">NRS-1</strain>
    </source>
</reference>
<accession>A0A1E5UH44</accession>
<proteinExistence type="predicted"/>
<gene>
    <name evidence="2" type="ORF">BHF72_1410</name>
</gene>
<evidence type="ECO:0000313" key="3">
    <source>
        <dbReference type="Proteomes" id="UP000095601"/>
    </source>
</evidence>
<dbReference type="EMBL" id="MKGI01000011">
    <property type="protein sequence ID" value="OEL12222.1"/>
    <property type="molecule type" value="Genomic_DNA"/>
</dbReference>
<evidence type="ECO:0000256" key="1">
    <source>
        <dbReference type="SAM" id="MobiDB-lite"/>
    </source>
</evidence>